<name>A0A2V4DSM8_9GAMM</name>
<evidence type="ECO:0000313" key="3">
    <source>
        <dbReference type="Proteomes" id="UP000247673"/>
    </source>
</evidence>
<keyword evidence="3" id="KW-1185">Reference proteome</keyword>
<proteinExistence type="predicted"/>
<dbReference type="InterPro" id="IPR018958">
    <property type="entry name" value="Knr4/Smi1-like_dom"/>
</dbReference>
<accession>A0A2V4DSM8</accession>
<gene>
    <name evidence="2" type="ORF">DKK78_07390</name>
</gene>
<dbReference type="Proteomes" id="UP000247673">
    <property type="component" value="Unassembled WGS sequence"/>
</dbReference>
<dbReference type="Pfam" id="PF09346">
    <property type="entry name" value="SMI1_KNR4"/>
    <property type="match status" value="1"/>
</dbReference>
<reference evidence="2 3" key="1">
    <citation type="submission" date="2018-05" db="EMBL/GenBank/DDBJ databases">
        <title>Reference genomes for bee gut microbiota database.</title>
        <authorList>
            <person name="Ellegaard K.M."/>
        </authorList>
    </citation>
    <scope>NUCLEOTIDE SEQUENCE [LARGE SCALE GENOMIC DNA]</scope>
    <source>
        <strain evidence="2 3">ESL0172</strain>
    </source>
</reference>
<dbReference type="EMBL" id="QGLO01000004">
    <property type="protein sequence ID" value="PXY92114.1"/>
    <property type="molecule type" value="Genomic_DNA"/>
</dbReference>
<sequence length="222" mass="26238">MNDIKGNRMFESKYAVPRNIDKLISKLKITTDSHNSYIKFLKKYNVIAFDEDLFDYSIDCQGELLPLEVMFGFSRKLDREDVIANNWMYLNRIPKRSIAIASLNFGDLLCLYPNGKVYHWDHEVNDLYFDMTVRNGYLEQNLDLKLVANSFDEFLTKIIKTEIEGFDPNVPYSDDYIDFLMNDSKYFFMSSKKIIQVRLKKLELSEKGRELIAKFKREGLIR</sequence>
<protein>
    <recommendedName>
        <fullName evidence="1">Knr4/Smi1-like domain-containing protein</fullName>
    </recommendedName>
</protein>
<dbReference type="AlphaFoldDB" id="A0A2V4DSM8"/>
<dbReference type="Gene3D" id="3.40.1580.10">
    <property type="entry name" value="SMI1/KNR4-like"/>
    <property type="match status" value="1"/>
</dbReference>
<evidence type="ECO:0000259" key="1">
    <source>
        <dbReference type="Pfam" id="PF09346"/>
    </source>
</evidence>
<organism evidence="2 3">
    <name type="scientific">Gilliamella apis</name>
    <dbReference type="NCBI Taxonomy" id="1970738"/>
    <lineage>
        <taxon>Bacteria</taxon>
        <taxon>Pseudomonadati</taxon>
        <taxon>Pseudomonadota</taxon>
        <taxon>Gammaproteobacteria</taxon>
        <taxon>Orbales</taxon>
        <taxon>Orbaceae</taxon>
        <taxon>Gilliamella</taxon>
    </lineage>
</organism>
<evidence type="ECO:0000313" key="2">
    <source>
        <dbReference type="EMBL" id="PXY92114.1"/>
    </source>
</evidence>
<dbReference type="OrthoDB" id="7065172at2"/>
<dbReference type="InterPro" id="IPR037883">
    <property type="entry name" value="Knr4/Smi1-like_sf"/>
</dbReference>
<dbReference type="SUPFAM" id="SSF160631">
    <property type="entry name" value="SMI1/KNR4-like"/>
    <property type="match status" value="1"/>
</dbReference>
<comment type="caution">
    <text evidence="2">The sequence shown here is derived from an EMBL/GenBank/DDBJ whole genome shotgun (WGS) entry which is preliminary data.</text>
</comment>
<feature type="domain" description="Knr4/Smi1-like" evidence="1">
    <location>
        <begin position="35"/>
        <end position="156"/>
    </location>
</feature>